<dbReference type="GO" id="GO:0006431">
    <property type="term" value="P:methionyl-tRNA aminoacylation"/>
    <property type="evidence" value="ECO:0007669"/>
    <property type="project" value="TreeGrafter"/>
</dbReference>
<accession>W1XWU1</accession>
<keyword evidence="2" id="KW-0547">Nucleotide-binding</keyword>
<dbReference type="AlphaFoldDB" id="W1XWU1"/>
<dbReference type="GO" id="GO:0004825">
    <property type="term" value="F:methionine-tRNA ligase activity"/>
    <property type="evidence" value="ECO:0007669"/>
    <property type="project" value="InterPro"/>
</dbReference>
<feature type="non-terminal residue" evidence="7">
    <location>
        <position position="67"/>
    </location>
</feature>
<keyword evidence="5 7" id="KW-0030">Aminoacyl-tRNA synthetase</keyword>
<keyword evidence="3" id="KW-0067">ATP-binding</keyword>
<comment type="caution">
    <text evidence="7">The sequence shown here is derived from an EMBL/GenBank/DDBJ whole genome shotgun (WGS) entry which is preliminary data.</text>
</comment>
<dbReference type="Gene3D" id="3.40.50.620">
    <property type="entry name" value="HUPs"/>
    <property type="match status" value="1"/>
</dbReference>
<sequence length="67" mass="7701">PKSVVSGATPVMRDSEHFFFDLPSFSEMLQAWTRSGALQEQVANKMQEWFESGLQQWDISRDAPYFG</sequence>
<evidence type="ECO:0000313" key="7">
    <source>
        <dbReference type="EMBL" id="ETJ34778.1"/>
    </source>
</evidence>
<evidence type="ECO:0000256" key="2">
    <source>
        <dbReference type="ARBA" id="ARBA00022741"/>
    </source>
</evidence>
<keyword evidence="4" id="KW-0648">Protein biosynthesis</keyword>
<proteinExistence type="predicted"/>
<evidence type="ECO:0000256" key="5">
    <source>
        <dbReference type="ARBA" id="ARBA00023146"/>
    </source>
</evidence>
<evidence type="ECO:0000256" key="4">
    <source>
        <dbReference type="ARBA" id="ARBA00022917"/>
    </source>
</evidence>
<dbReference type="PANTHER" id="PTHR45765:SF1">
    <property type="entry name" value="METHIONINE--TRNA LIGASE, CYTOPLASMIC"/>
    <property type="match status" value="1"/>
</dbReference>
<dbReference type="SUPFAM" id="SSF52374">
    <property type="entry name" value="Nucleotidylyl transferase"/>
    <property type="match status" value="1"/>
</dbReference>
<dbReference type="EMBL" id="AZMM01010805">
    <property type="protein sequence ID" value="ETJ34778.1"/>
    <property type="molecule type" value="Genomic_DNA"/>
</dbReference>
<evidence type="ECO:0000259" key="6">
    <source>
        <dbReference type="Pfam" id="PF09334"/>
    </source>
</evidence>
<dbReference type="InterPro" id="IPR014729">
    <property type="entry name" value="Rossmann-like_a/b/a_fold"/>
</dbReference>
<gene>
    <name evidence="7" type="ORF">Q604_UNBC10805G0001</name>
</gene>
<dbReference type="InterPro" id="IPR023458">
    <property type="entry name" value="Met-tRNA_ligase_1"/>
</dbReference>
<name>W1XWU1_9ZZZZ</name>
<evidence type="ECO:0000256" key="3">
    <source>
        <dbReference type="ARBA" id="ARBA00022840"/>
    </source>
</evidence>
<organism evidence="7">
    <name type="scientific">human gut metagenome</name>
    <dbReference type="NCBI Taxonomy" id="408170"/>
    <lineage>
        <taxon>unclassified sequences</taxon>
        <taxon>metagenomes</taxon>
        <taxon>organismal metagenomes</taxon>
    </lineage>
</organism>
<dbReference type="InterPro" id="IPR015413">
    <property type="entry name" value="Methionyl/Leucyl_tRNA_Synth"/>
</dbReference>
<reference evidence="7" key="1">
    <citation type="submission" date="2013-12" db="EMBL/GenBank/DDBJ databases">
        <title>A Varibaculum cambriense genome reconstructed from a premature infant gut community with otherwise low bacterial novelty that shifts toward anaerobic metabolism during the third week of life.</title>
        <authorList>
            <person name="Brown C.T."/>
            <person name="Sharon I."/>
            <person name="Thomas B.C."/>
            <person name="Castelle C.J."/>
            <person name="Morowitz M.J."/>
            <person name="Banfield J.F."/>
        </authorList>
    </citation>
    <scope>NUCLEOTIDE SEQUENCE</scope>
</reference>
<dbReference type="GO" id="GO:0005524">
    <property type="term" value="F:ATP binding"/>
    <property type="evidence" value="ECO:0007669"/>
    <property type="project" value="UniProtKB-KW"/>
</dbReference>
<feature type="domain" description="Methionyl/Leucyl tRNA synthetase" evidence="6">
    <location>
        <begin position="1"/>
        <end position="65"/>
    </location>
</feature>
<dbReference type="PANTHER" id="PTHR45765">
    <property type="entry name" value="METHIONINE--TRNA LIGASE"/>
    <property type="match status" value="1"/>
</dbReference>
<dbReference type="GO" id="GO:0005829">
    <property type="term" value="C:cytosol"/>
    <property type="evidence" value="ECO:0007669"/>
    <property type="project" value="TreeGrafter"/>
</dbReference>
<dbReference type="Pfam" id="PF09334">
    <property type="entry name" value="tRNA-synt_1g"/>
    <property type="match status" value="1"/>
</dbReference>
<keyword evidence="1" id="KW-0436">Ligase</keyword>
<feature type="non-terminal residue" evidence="7">
    <location>
        <position position="1"/>
    </location>
</feature>
<protein>
    <submittedName>
        <fullName evidence="7">Methionyl-tRNA synthetase, nonfunctional</fullName>
    </submittedName>
</protein>
<evidence type="ECO:0000256" key="1">
    <source>
        <dbReference type="ARBA" id="ARBA00022598"/>
    </source>
</evidence>